<comment type="pathway">
    <text evidence="1 13">Cell wall biogenesis; peptidoglycan biosynthesis.</text>
</comment>
<evidence type="ECO:0000256" key="5">
    <source>
        <dbReference type="ARBA" id="ARBA00022960"/>
    </source>
</evidence>
<keyword evidence="11 13" id="KW-0961">Cell wall biogenesis/degradation</keyword>
<evidence type="ECO:0000256" key="12">
    <source>
        <dbReference type="ARBA" id="ARBA00060592"/>
    </source>
</evidence>
<evidence type="ECO:0000256" key="9">
    <source>
        <dbReference type="ARBA" id="ARBA00023288"/>
    </source>
</evidence>
<evidence type="ECO:0000256" key="14">
    <source>
        <dbReference type="SAM" id="MobiDB-lite"/>
    </source>
</evidence>
<gene>
    <name evidence="16" type="ORF">IF129_01825</name>
</gene>
<dbReference type="InterPro" id="IPR038063">
    <property type="entry name" value="Transpep_catalytic_dom"/>
</dbReference>
<dbReference type="GO" id="GO:0008360">
    <property type="term" value="P:regulation of cell shape"/>
    <property type="evidence" value="ECO:0007669"/>
    <property type="project" value="UniProtKB-UniRule"/>
</dbReference>
<dbReference type="Pfam" id="PF17964">
    <property type="entry name" value="Big_10"/>
    <property type="match status" value="1"/>
</dbReference>
<dbReference type="InterPro" id="IPR005490">
    <property type="entry name" value="LD_TPept_cat_dom"/>
</dbReference>
<feature type="active site" description="Proton donor/acceptor" evidence="13">
    <location>
        <position position="328"/>
    </location>
</feature>
<dbReference type="PROSITE" id="PS52029">
    <property type="entry name" value="LD_TPASE"/>
    <property type="match status" value="1"/>
</dbReference>
<dbReference type="Gene3D" id="2.40.440.10">
    <property type="entry name" value="L,D-transpeptidase catalytic domain-like"/>
    <property type="match status" value="1"/>
</dbReference>
<dbReference type="InterPro" id="IPR041280">
    <property type="entry name" value="Big_10"/>
</dbReference>
<evidence type="ECO:0000256" key="10">
    <source>
        <dbReference type="ARBA" id="ARBA00023315"/>
    </source>
</evidence>
<dbReference type="EMBL" id="JACXYU010000001">
    <property type="protein sequence ID" value="MBD3930315.1"/>
    <property type="molecule type" value="Genomic_DNA"/>
</dbReference>
<evidence type="ECO:0000256" key="1">
    <source>
        <dbReference type="ARBA" id="ARBA00004752"/>
    </source>
</evidence>
<name>A0A927IAZ7_9ACTN</name>
<dbReference type="AlphaFoldDB" id="A0A927IAZ7"/>
<keyword evidence="8" id="KW-0564">Palmitate</keyword>
<dbReference type="CDD" id="cd16913">
    <property type="entry name" value="YkuD_like"/>
    <property type="match status" value="1"/>
</dbReference>
<feature type="region of interest" description="Disordered" evidence="14">
    <location>
        <begin position="398"/>
        <end position="440"/>
    </location>
</feature>
<feature type="active site" description="Nucleophile" evidence="13">
    <location>
        <position position="346"/>
    </location>
</feature>
<evidence type="ECO:0000256" key="7">
    <source>
        <dbReference type="ARBA" id="ARBA00023136"/>
    </source>
</evidence>
<keyword evidence="9" id="KW-0449">Lipoprotein</keyword>
<keyword evidence="10" id="KW-0012">Acyltransferase</keyword>
<evidence type="ECO:0000259" key="15">
    <source>
        <dbReference type="PROSITE" id="PS52029"/>
    </source>
</evidence>
<dbReference type="RefSeq" id="WP_191207605.1">
    <property type="nucleotide sequence ID" value="NZ_BAABKL010000039.1"/>
</dbReference>
<protein>
    <submittedName>
        <fullName evidence="16">L,D-transpeptidase family protein</fullName>
    </submittedName>
</protein>
<evidence type="ECO:0000256" key="4">
    <source>
        <dbReference type="ARBA" id="ARBA00022729"/>
    </source>
</evidence>
<dbReference type="GO" id="GO:0016746">
    <property type="term" value="F:acyltransferase activity"/>
    <property type="evidence" value="ECO:0007669"/>
    <property type="project" value="UniProtKB-KW"/>
</dbReference>
<organism evidence="16 17">
    <name type="scientific">Streptomyces chumphonensis</name>
    <dbReference type="NCBI Taxonomy" id="1214925"/>
    <lineage>
        <taxon>Bacteria</taxon>
        <taxon>Bacillati</taxon>
        <taxon>Actinomycetota</taxon>
        <taxon>Actinomycetes</taxon>
        <taxon>Kitasatosporales</taxon>
        <taxon>Streptomycetaceae</taxon>
        <taxon>Streptomyces</taxon>
    </lineage>
</organism>
<comment type="caution">
    <text evidence="16">The sequence shown here is derived from an EMBL/GenBank/DDBJ whole genome shotgun (WGS) entry which is preliminary data.</text>
</comment>
<dbReference type="GO" id="GO:0005576">
    <property type="term" value="C:extracellular region"/>
    <property type="evidence" value="ECO:0007669"/>
    <property type="project" value="TreeGrafter"/>
</dbReference>
<dbReference type="GO" id="GO:0071972">
    <property type="term" value="F:peptidoglycan L,D-transpeptidase activity"/>
    <property type="evidence" value="ECO:0007669"/>
    <property type="project" value="TreeGrafter"/>
</dbReference>
<dbReference type="FunFam" id="2.40.440.10:FF:000005">
    <property type="entry name" value="L,D-transpeptidase 2"/>
    <property type="match status" value="1"/>
</dbReference>
<evidence type="ECO:0000256" key="6">
    <source>
        <dbReference type="ARBA" id="ARBA00022984"/>
    </source>
</evidence>
<dbReference type="PANTHER" id="PTHR30582:SF2">
    <property type="entry name" value="L,D-TRANSPEPTIDASE YCIB-RELATED"/>
    <property type="match status" value="1"/>
</dbReference>
<dbReference type="GO" id="GO:0018104">
    <property type="term" value="P:peptidoglycan-protein cross-linking"/>
    <property type="evidence" value="ECO:0007669"/>
    <property type="project" value="TreeGrafter"/>
</dbReference>
<keyword evidence="4" id="KW-0732">Signal</keyword>
<dbReference type="Gene3D" id="2.60.40.3710">
    <property type="match status" value="1"/>
</dbReference>
<evidence type="ECO:0000313" key="16">
    <source>
        <dbReference type="EMBL" id="MBD3930315.1"/>
    </source>
</evidence>
<keyword evidence="2" id="KW-1003">Cell membrane</keyword>
<accession>A0A927IAZ7</accession>
<keyword evidence="5 13" id="KW-0133">Cell shape</keyword>
<dbReference type="Pfam" id="PF03734">
    <property type="entry name" value="YkuD"/>
    <property type="match status" value="1"/>
</dbReference>
<dbReference type="Gene3D" id="2.60.40.3780">
    <property type="match status" value="1"/>
</dbReference>
<proteinExistence type="predicted"/>
<evidence type="ECO:0000313" key="17">
    <source>
        <dbReference type="Proteomes" id="UP000632289"/>
    </source>
</evidence>
<keyword evidence="7" id="KW-0472">Membrane</keyword>
<dbReference type="InterPro" id="IPR050979">
    <property type="entry name" value="LD-transpeptidase"/>
</dbReference>
<dbReference type="PROSITE" id="PS51257">
    <property type="entry name" value="PROKAR_LIPOPROTEIN"/>
    <property type="match status" value="1"/>
</dbReference>
<keyword evidence="17" id="KW-1185">Reference proteome</keyword>
<feature type="domain" description="L,D-TPase catalytic" evidence="15">
    <location>
        <begin position="245"/>
        <end position="370"/>
    </location>
</feature>
<keyword evidence="3" id="KW-0808">Transferase</keyword>
<evidence type="ECO:0000256" key="11">
    <source>
        <dbReference type="ARBA" id="ARBA00023316"/>
    </source>
</evidence>
<dbReference type="Proteomes" id="UP000632289">
    <property type="component" value="Unassembled WGS sequence"/>
</dbReference>
<dbReference type="PANTHER" id="PTHR30582">
    <property type="entry name" value="L,D-TRANSPEPTIDASE"/>
    <property type="match status" value="1"/>
</dbReference>
<dbReference type="GO" id="GO:0071555">
    <property type="term" value="P:cell wall organization"/>
    <property type="evidence" value="ECO:0007669"/>
    <property type="project" value="UniProtKB-UniRule"/>
</dbReference>
<evidence type="ECO:0000256" key="3">
    <source>
        <dbReference type="ARBA" id="ARBA00022679"/>
    </source>
</evidence>
<sequence>MRHGTHGSQRITRSGAVLLASAVVLTACGDSSHPLGGKPYDAADQVAVSADTEGRGAVDAGKPLEVTATGEEGRITDVLVVDTEGRYVRGELSADGSRWRSTTPLVAGAEYTVKVSTENEDGHAGRTDRTFTTRKAPEEHRLDVTFGPEAGTYGVGQPLTAELSKPVDENAQRRIVERALRVTSTPKVTGSWHWVDGKKLHYRPKEYWPTNAEITVESRLRGVRVRKNLYGAATEKLELKTGDRVEAVADAASLQMTVKRDGKVVNTFPITTGKAGFRTRNGVKVILGRQSFVRMTSTSIGIAPGSSESYDLPVHWATRLTWSGEYVHAAPWSSGSHGYANVSHGCTGMSTANAEWFFNNVRQGDLVTHVNTEGTDMPAFGNGFGDWNLSWKEWREGSALHNPRNSGDTDDPEERESAEAPDTSEAAASGGGAGRLRPTA</sequence>
<dbReference type="SUPFAM" id="SSF141523">
    <property type="entry name" value="L,D-transpeptidase catalytic domain-like"/>
    <property type="match status" value="1"/>
</dbReference>
<evidence type="ECO:0000256" key="8">
    <source>
        <dbReference type="ARBA" id="ARBA00023139"/>
    </source>
</evidence>
<reference evidence="16" key="1">
    <citation type="submission" date="2020-09" db="EMBL/GenBank/DDBJ databases">
        <title>Secondary metabolite and genome analysis of marine Streptomyces chumphonensis KK1-2T.</title>
        <authorList>
            <person name="Phongsopitanun W."/>
            <person name="Kanchanasin P."/>
            <person name="Pittayakhajonwut P."/>
            <person name="Suwanborirux K."/>
            <person name="Tanasupawat S."/>
        </authorList>
    </citation>
    <scope>NUCLEOTIDE SEQUENCE</scope>
    <source>
        <strain evidence="16">KK1-2</strain>
    </source>
</reference>
<comment type="pathway">
    <text evidence="12">Glycan biosynthesis.</text>
</comment>
<evidence type="ECO:0000256" key="2">
    <source>
        <dbReference type="ARBA" id="ARBA00022475"/>
    </source>
</evidence>
<keyword evidence="6 13" id="KW-0573">Peptidoglycan synthesis</keyword>
<evidence type="ECO:0000256" key="13">
    <source>
        <dbReference type="PROSITE-ProRule" id="PRU01373"/>
    </source>
</evidence>